<proteinExistence type="predicted"/>
<dbReference type="InterPro" id="IPR030987">
    <property type="entry name" value="AbiV"/>
</dbReference>
<evidence type="ECO:0000313" key="1">
    <source>
        <dbReference type="EMBL" id="NGZ44285.1"/>
    </source>
</evidence>
<dbReference type="Proteomes" id="UP001318301">
    <property type="component" value="Unassembled WGS sequence"/>
</dbReference>
<accession>A0ABX0EWK0</accession>
<name>A0ABX0EWK0_9BACT</name>
<dbReference type="NCBIfam" id="TIGR04498">
    <property type="entry name" value="AbiV_defense"/>
    <property type="match status" value="1"/>
</dbReference>
<organism evidence="1 2">
    <name type="scientific">Aquirufa beregesia</name>
    <dbReference type="NCBI Taxonomy" id="2516556"/>
    <lineage>
        <taxon>Bacteria</taxon>
        <taxon>Pseudomonadati</taxon>
        <taxon>Bacteroidota</taxon>
        <taxon>Cytophagia</taxon>
        <taxon>Cytophagales</taxon>
        <taxon>Flectobacillaceae</taxon>
        <taxon>Aquirufa</taxon>
    </lineage>
</organism>
<comment type="caution">
    <text evidence="1">The sequence shown here is derived from an EMBL/GenBank/DDBJ whole genome shotgun (WGS) entry which is preliminary data.</text>
</comment>
<protein>
    <submittedName>
        <fullName evidence="1">AbiV family abortive infection protein</fullName>
    </submittedName>
</protein>
<gene>
    <name evidence="1" type="ORF">EWU23_07335</name>
</gene>
<keyword evidence="2" id="KW-1185">Reference proteome</keyword>
<sequence length="213" mass="24909">MTDRDNYNKIFENGLSHLNSAKLLAENNEYGHAISHLILGLEELIKYQVYKTCKADKSVFKKEESTNIFKQHQTKHNLLTEFIEASSNQVAETFQEYILYSATGMKSNPEHIKILENRFKEIGYLINGAFSETNFTEEERTTFIAWLKDANNNKNNGFYVDLRNDIWISPKDFLRSDYEIALKYFTVILSQTQIIKDLNITDDEFINMLNSYD</sequence>
<evidence type="ECO:0000313" key="2">
    <source>
        <dbReference type="Proteomes" id="UP001318301"/>
    </source>
</evidence>
<dbReference type="EMBL" id="SEWW01000003">
    <property type="protein sequence ID" value="NGZ44285.1"/>
    <property type="molecule type" value="Genomic_DNA"/>
</dbReference>
<reference evidence="1 2" key="1">
    <citation type="submission" date="2019-02" db="EMBL/GenBank/DDBJ databases">
        <title>Genome of a new Bacteroidetes strain.</title>
        <authorList>
            <person name="Pitt A."/>
        </authorList>
    </citation>
    <scope>NUCLEOTIDE SEQUENCE [LARGE SCALE GENOMIC DNA]</scope>
    <source>
        <strain evidence="1 2">50C-KIRBA</strain>
    </source>
</reference>
<dbReference type="Pfam" id="PF18728">
    <property type="entry name" value="HEPN_AbiV"/>
    <property type="match status" value="1"/>
</dbReference>
<dbReference type="RefSeq" id="WP_166230351.1">
    <property type="nucleotide sequence ID" value="NZ_CBCSIJ010000002.1"/>
</dbReference>